<feature type="domain" description="Mandelate racemase/muconate lactonizing enzyme C-terminal" evidence="1">
    <location>
        <begin position="720"/>
        <end position="807"/>
    </location>
</feature>
<dbReference type="InterPro" id="IPR029017">
    <property type="entry name" value="Enolase-like_N"/>
</dbReference>
<dbReference type="AlphaFoldDB" id="A0A6N8JJW1"/>
<dbReference type="SUPFAM" id="SSF54826">
    <property type="entry name" value="Enolase N-terminal domain-like"/>
    <property type="match status" value="1"/>
</dbReference>
<dbReference type="Pfam" id="PF00501">
    <property type="entry name" value="AMP-binding"/>
    <property type="match status" value="1"/>
</dbReference>
<dbReference type="PANTHER" id="PTHR43201">
    <property type="entry name" value="ACYL-COA SYNTHETASE"/>
    <property type="match status" value="1"/>
</dbReference>
<dbReference type="UniPathway" id="UPA00079"/>
<dbReference type="SFLD" id="SFLDS00001">
    <property type="entry name" value="Enolase"/>
    <property type="match status" value="1"/>
</dbReference>
<dbReference type="SFLD" id="SFLDF00009">
    <property type="entry name" value="o-succinylbenzoate_synthase"/>
    <property type="match status" value="1"/>
</dbReference>
<dbReference type="SUPFAM" id="SSF51604">
    <property type="entry name" value="Enolase C-terminal domain-like"/>
    <property type="match status" value="1"/>
</dbReference>
<evidence type="ECO:0000313" key="3">
    <source>
        <dbReference type="Proteomes" id="UP000463388"/>
    </source>
</evidence>
<keyword evidence="3" id="KW-1185">Reference proteome</keyword>
<dbReference type="Pfam" id="PF13193">
    <property type="entry name" value="AMP-binding_C"/>
    <property type="match status" value="1"/>
</dbReference>
<dbReference type="InterPro" id="IPR029065">
    <property type="entry name" value="Enolase_C-like"/>
</dbReference>
<dbReference type="EMBL" id="WSRR01000002">
    <property type="protein sequence ID" value="MVX60165.1"/>
    <property type="molecule type" value="Genomic_DNA"/>
</dbReference>
<dbReference type="RefSeq" id="WP_236758898.1">
    <property type="nucleotide sequence ID" value="NZ_WSRR01000002.1"/>
</dbReference>
<dbReference type="InterPro" id="IPR013341">
    <property type="entry name" value="Mandelate_racemase_N_dom"/>
</dbReference>
<dbReference type="InterPro" id="IPR020845">
    <property type="entry name" value="AMP-binding_CS"/>
</dbReference>
<gene>
    <name evidence="2" type="ORF">GKZ27_01575</name>
</gene>
<dbReference type="Pfam" id="PF13378">
    <property type="entry name" value="MR_MLE_C"/>
    <property type="match status" value="1"/>
</dbReference>
<dbReference type="Gene3D" id="3.40.50.12780">
    <property type="entry name" value="N-terminal domain of ligase-like"/>
    <property type="match status" value="2"/>
</dbReference>
<dbReference type="InterPro" id="IPR013342">
    <property type="entry name" value="Mandelate_racemase_C"/>
</dbReference>
<dbReference type="SMART" id="SM00922">
    <property type="entry name" value="MR_MLE"/>
    <property type="match status" value="1"/>
</dbReference>
<name>A0A6N8JJW1_9ACTN</name>
<dbReference type="Proteomes" id="UP000463388">
    <property type="component" value="Unassembled WGS sequence"/>
</dbReference>
<protein>
    <submittedName>
        <fullName evidence="2">AMP-binding protein</fullName>
    </submittedName>
</protein>
<dbReference type="SFLD" id="SFLDG00180">
    <property type="entry name" value="muconate_cycloisomerase"/>
    <property type="match status" value="1"/>
</dbReference>
<dbReference type="Gene3D" id="3.30.300.30">
    <property type="match status" value="1"/>
</dbReference>
<dbReference type="PROSITE" id="PS00455">
    <property type="entry name" value="AMP_BINDING"/>
    <property type="match status" value="1"/>
</dbReference>
<evidence type="ECO:0000313" key="2">
    <source>
        <dbReference type="EMBL" id="MVX60165.1"/>
    </source>
</evidence>
<reference evidence="2 3" key="1">
    <citation type="submission" date="2019-12" db="EMBL/GenBank/DDBJ databases">
        <title>Microbes associate with the intestines of laboratory mice.</title>
        <authorList>
            <person name="Navarre W."/>
            <person name="Wong E."/>
        </authorList>
    </citation>
    <scope>NUCLEOTIDE SEQUENCE [LARGE SCALE GENOMIC DNA]</scope>
    <source>
        <strain evidence="2 3">NM66_B29</strain>
    </source>
</reference>
<evidence type="ECO:0000259" key="1">
    <source>
        <dbReference type="SMART" id="SM00922"/>
    </source>
</evidence>
<dbReference type="PANTHER" id="PTHR43201:SF32">
    <property type="entry name" value="2-SUCCINYLBENZOATE--COA LIGASE, CHLOROPLASTIC_PEROXISOMAL"/>
    <property type="match status" value="1"/>
</dbReference>
<dbReference type="GO" id="GO:0031956">
    <property type="term" value="F:medium-chain fatty acid-CoA ligase activity"/>
    <property type="evidence" value="ECO:0007669"/>
    <property type="project" value="TreeGrafter"/>
</dbReference>
<dbReference type="GO" id="GO:0009234">
    <property type="term" value="P:menaquinone biosynthetic process"/>
    <property type="evidence" value="ECO:0007669"/>
    <property type="project" value="UniProtKB-UniPathway"/>
</dbReference>
<proteinExistence type="predicted"/>
<comment type="caution">
    <text evidence="2">The sequence shown here is derived from an EMBL/GenBank/DDBJ whole genome shotgun (WGS) entry which is preliminary data.</text>
</comment>
<dbReference type="InterPro" id="IPR042099">
    <property type="entry name" value="ANL_N_sf"/>
</dbReference>
<dbReference type="GO" id="GO:0006631">
    <property type="term" value="P:fatty acid metabolic process"/>
    <property type="evidence" value="ECO:0007669"/>
    <property type="project" value="TreeGrafter"/>
</dbReference>
<dbReference type="Gene3D" id="3.30.390.10">
    <property type="entry name" value="Enolase-like, N-terminal domain"/>
    <property type="match status" value="1"/>
</dbReference>
<dbReference type="Pfam" id="PF02746">
    <property type="entry name" value="MR_MLE_N"/>
    <property type="match status" value="1"/>
</dbReference>
<dbReference type="Gene3D" id="3.20.20.120">
    <property type="entry name" value="Enolase-like C-terminal domain"/>
    <property type="match status" value="1"/>
</dbReference>
<organism evidence="2 3">
    <name type="scientific">Adlercreutzia mucosicola</name>
    <dbReference type="NCBI Taxonomy" id="580026"/>
    <lineage>
        <taxon>Bacteria</taxon>
        <taxon>Bacillati</taxon>
        <taxon>Actinomycetota</taxon>
        <taxon>Coriobacteriia</taxon>
        <taxon>Eggerthellales</taxon>
        <taxon>Eggerthellaceae</taxon>
        <taxon>Adlercreutzia</taxon>
    </lineage>
</organism>
<dbReference type="SUPFAM" id="SSF56801">
    <property type="entry name" value="Acetyl-CoA synthetase-like"/>
    <property type="match status" value="1"/>
</dbReference>
<dbReference type="InterPro" id="IPR000873">
    <property type="entry name" value="AMP-dep_synth/lig_dom"/>
</dbReference>
<accession>A0A6N8JJW1</accession>
<dbReference type="InterPro" id="IPR045851">
    <property type="entry name" value="AMP-bd_C_sf"/>
</dbReference>
<dbReference type="InterPro" id="IPR025110">
    <property type="entry name" value="AMP-bd_C"/>
</dbReference>
<sequence>MIDIFESTAQARPDSVFFSYVDRRGEETSYTYRETRLLAAQLARRLRDKGVFPGDMVAVDLPNCPMYVFLALAAAYGSFGLVALNHRLTAAEKLTRILELERCGVRIAYRIDGESEPRLFEQVCNSLLRGERGGRVDDSLGGSVEDAIHFAERAAHIFDPDQRALLMFTSGTSGKPKGAELTWSNLVESAGASNRVLAGRHGSRGLWQAVLPLFHVGGFQVLVRSVCSRWPLRLYEGFDAARILEDAAVHHATHISVVDKMLQDMLNVQLSWERAARRKGATGVDAAAGAVASAGAAVGGPGARVSAGGAVLSTAAATAATRGSLDQYQCVLLGGGPLNANTVRRALAVKARVYASYGMTETSSQVANTLITSQFTGGLRLLPGYSARIVDPDEGGFGRLALRGPGVFGGYANARAAFTVDGFFLTGDTAALHEGCLYIRERTADMFVSGGENVYPAEIVDTLVRIPGISDAYVFGVPDARWGRRPAAVVELAPGAPPLSVASIRQALSKRLSRLYIPEQICIVNEMPRAGIGKIDRAACEGLFRQHIDIARVVLHRVRLPFSKPFKTPKETLTYRELILVEVVDKKGRVGLGECTAFDTDWYLPETLEEDLRVLRELLAPQVIARTYLHPREVSGDFAALEGAAAFPMACSALEMACWDLYGKITEAPLWALIGEEFDRLSRAATFRDGEPPAVGKASVPYRSPARQVYSGAVVGLGTPAQTVEDVRACVRQGYQRIKLKVAPGKGLPAVRAVRRAFPDLLITLDANQSFSLHHMAELRAYDQLDIGWIEEPLNLSAAGVSRHENAFARLASFQHTLAMPICVDESFVNRHEATWLFDYPELRCAMVKIGKFGGIQPALEFVHRALSEGREVCMSGMYDTGISRFAHAAFQTLPGVVIPGDLGATDRYFDIDLTEPAYEVPDGIITLNAPGHESGIGCDLVPRALAEVRQRRFVIEAGSASAAPVVP</sequence>
<dbReference type="InterPro" id="IPR036849">
    <property type="entry name" value="Enolase-like_C_sf"/>
</dbReference>
<dbReference type="UniPathway" id="UPA01057">
    <property type="reaction ID" value="UER00165"/>
</dbReference>